<feature type="domain" description="Topo IIA-type catalytic" evidence="10">
    <location>
        <begin position="1"/>
        <end position="171"/>
    </location>
</feature>
<reference evidence="11" key="1">
    <citation type="submission" date="2022-12" db="EMBL/GenBank/DDBJ databases">
        <authorList>
            <person name="Webb A."/>
        </authorList>
    </citation>
    <scope>NUCLEOTIDE SEQUENCE</scope>
    <source>
        <strain evidence="11">Pd1</strain>
    </source>
</reference>
<dbReference type="AlphaFoldDB" id="A0AAV0V1M3"/>
<comment type="caution">
    <text evidence="11">The sequence shown here is derived from an EMBL/GenBank/DDBJ whole genome shotgun (WGS) entry which is preliminary data.</text>
</comment>
<dbReference type="PROSITE" id="PS52040">
    <property type="entry name" value="TOPO_IIA"/>
    <property type="match status" value="1"/>
</dbReference>
<evidence type="ECO:0000259" key="10">
    <source>
        <dbReference type="PROSITE" id="PS52040"/>
    </source>
</evidence>
<dbReference type="InterPro" id="IPR013760">
    <property type="entry name" value="Topo_IIA-like_dom_sf"/>
</dbReference>
<dbReference type="InterPro" id="IPR002205">
    <property type="entry name" value="Topo_IIA_dom_A"/>
</dbReference>
<organism evidence="11 12">
    <name type="scientific">Peronospora destructor</name>
    <dbReference type="NCBI Taxonomy" id="86335"/>
    <lineage>
        <taxon>Eukaryota</taxon>
        <taxon>Sar</taxon>
        <taxon>Stramenopiles</taxon>
        <taxon>Oomycota</taxon>
        <taxon>Peronosporomycetes</taxon>
        <taxon>Peronosporales</taxon>
        <taxon>Peronosporaceae</taxon>
        <taxon>Peronospora</taxon>
    </lineage>
</organism>
<keyword evidence="6" id="KW-0799">Topoisomerase</keyword>
<evidence type="ECO:0000256" key="7">
    <source>
        <dbReference type="ARBA" id="ARBA00023125"/>
    </source>
</evidence>
<evidence type="ECO:0000256" key="5">
    <source>
        <dbReference type="ARBA" id="ARBA00022840"/>
    </source>
</evidence>
<dbReference type="SUPFAM" id="SSF56719">
    <property type="entry name" value="Type II DNA topoisomerase"/>
    <property type="match status" value="1"/>
</dbReference>
<keyword evidence="7 9" id="KW-0238">DNA-binding</keyword>
<keyword evidence="12" id="KW-1185">Reference proteome</keyword>
<dbReference type="Gene3D" id="1.10.268.10">
    <property type="entry name" value="Topoisomerase, domain 3"/>
    <property type="match status" value="1"/>
</dbReference>
<dbReference type="GO" id="GO:0000819">
    <property type="term" value="P:sister chromatid segregation"/>
    <property type="evidence" value="ECO:0007669"/>
    <property type="project" value="TreeGrafter"/>
</dbReference>
<evidence type="ECO:0000256" key="1">
    <source>
        <dbReference type="ARBA" id="ARBA00000185"/>
    </source>
</evidence>
<comment type="caution">
    <text evidence="9">Lacks conserved residue(s) required for the propagation of feature annotation.</text>
</comment>
<evidence type="ECO:0000256" key="2">
    <source>
        <dbReference type="ARBA" id="ARBA00001946"/>
    </source>
</evidence>
<keyword evidence="5" id="KW-0067">ATP-binding</keyword>
<evidence type="ECO:0000256" key="4">
    <source>
        <dbReference type="ARBA" id="ARBA00022741"/>
    </source>
</evidence>
<dbReference type="InterPro" id="IPR050634">
    <property type="entry name" value="DNA_Topoisomerase_II"/>
</dbReference>
<evidence type="ECO:0000256" key="8">
    <source>
        <dbReference type="ARBA" id="ARBA00023235"/>
    </source>
</evidence>
<evidence type="ECO:0000256" key="9">
    <source>
        <dbReference type="PROSITE-ProRule" id="PRU01384"/>
    </source>
</evidence>
<sequence length="229" mass="26576">MHAFNANGQLVKYETSEDILRDFYVVRRDLYSKRKHYLEQHHMKDVLRLSNRIRFIKEVSSGSLQKVIKERMPKHELVELLKQHGFSPASAFKMKEIDHVGDLGLTAVGRIDDDAIVASDESQDFDYLLNTSFMSLTKEVSDRLQKEHKMKQTKLQQLQIMTPAQIWRDELFRLRTVLLRDIEFQGIQRRDQVRSCRLTTLNTAVSGNVASSYTLSLYTEVSSLSAEPL</sequence>
<comment type="catalytic activity">
    <reaction evidence="1">
        <text>ATP-dependent breakage, passage and rejoining of double-stranded DNA.</text>
        <dbReference type="EC" id="5.6.2.2"/>
    </reaction>
</comment>
<dbReference type="PANTHER" id="PTHR10169:SF38">
    <property type="entry name" value="DNA TOPOISOMERASE 2"/>
    <property type="match status" value="1"/>
</dbReference>
<dbReference type="GO" id="GO:0005634">
    <property type="term" value="C:nucleus"/>
    <property type="evidence" value="ECO:0007669"/>
    <property type="project" value="TreeGrafter"/>
</dbReference>
<accession>A0AAV0V1M3</accession>
<protein>
    <recommendedName>
        <fullName evidence="3">DNA topoisomerase (ATP-hydrolyzing)</fullName>
        <ecNumber evidence="3">5.6.2.2</ecNumber>
    </recommendedName>
</protein>
<proteinExistence type="predicted"/>
<dbReference type="InterPro" id="IPR013757">
    <property type="entry name" value="Topo_IIA_A_a_sf"/>
</dbReference>
<dbReference type="EMBL" id="CANTFM010001620">
    <property type="protein sequence ID" value="CAI5741825.1"/>
    <property type="molecule type" value="Genomic_DNA"/>
</dbReference>
<evidence type="ECO:0000313" key="12">
    <source>
        <dbReference type="Proteomes" id="UP001162029"/>
    </source>
</evidence>
<evidence type="ECO:0000313" key="11">
    <source>
        <dbReference type="EMBL" id="CAI5741825.1"/>
    </source>
</evidence>
<keyword evidence="4" id="KW-0547">Nucleotide-binding</keyword>
<dbReference type="GO" id="GO:0006265">
    <property type="term" value="P:DNA topological change"/>
    <property type="evidence" value="ECO:0007669"/>
    <property type="project" value="InterPro"/>
</dbReference>
<gene>
    <name evidence="11" type="ORF">PDE001_LOCUS7994</name>
</gene>
<dbReference type="GO" id="GO:0000712">
    <property type="term" value="P:resolution of meiotic recombination intermediates"/>
    <property type="evidence" value="ECO:0007669"/>
    <property type="project" value="TreeGrafter"/>
</dbReference>
<evidence type="ECO:0000256" key="6">
    <source>
        <dbReference type="ARBA" id="ARBA00023029"/>
    </source>
</evidence>
<comment type="cofactor">
    <cofactor evidence="2">
        <name>Mg(2+)</name>
        <dbReference type="ChEBI" id="CHEBI:18420"/>
    </cofactor>
</comment>
<dbReference type="EC" id="5.6.2.2" evidence="3"/>
<keyword evidence="8" id="KW-0413">Isomerase</keyword>
<dbReference type="Pfam" id="PF00521">
    <property type="entry name" value="DNA_topoisoIV"/>
    <property type="match status" value="1"/>
</dbReference>
<dbReference type="PANTHER" id="PTHR10169">
    <property type="entry name" value="DNA TOPOISOMERASE/GYRASE"/>
    <property type="match status" value="1"/>
</dbReference>
<dbReference type="GO" id="GO:0003677">
    <property type="term" value="F:DNA binding"/>
    <property type="evidence" value="ECO:0007669"/>
    <property type="project" value="UniProtKB-UniRule"/>
</dbReference>
<evidence type="ECO:0000256" key="3">
    <source>
        <dbReference type="ARBA" id="ARBA00012895"/>
    </source>
</evidence>
<dbReference type="GO" id="GO:0003918">
    <property type="term" value="F:DNA topoisomerase type II (double strand cut, ATP-hydrolyzing) activity"/>
    <property type="evidence" value="ECO:0007669"/>
    <property type="project" value="UniProtKB-EC"/>
</dbReference>
<dbReference type="GO" id="GO:0005524">
    <property type="term" value="F:ATP binding"/>
    <property type="evidence" value="ECO:0007669"/>
    <property type="project" value="UniProtKB-KW"/>
</dbReference>
<dbReference type="Proteomes" id="UP001162029">
    <property type="component" value="Unassembled WGS sequence"/>
</dbReference>
<name>A0AAV0V1M3_9STRA</name>